<keyword evidence="2" id="KW-0812">Transmembrane</keyword>
<dbReference type="SUPFAM" id="SSF81660">
    <property type="entry name" value="Metal cation-transporting ATPase, ATP-binding domain N"/>
    <property type="match status" value="1"/>
</dbReference>
<evidence type="ECO:0008006" key="10">
    <source>
        <dbReference type="Google" id="ProtNLM"/>
    </source>
</evidence>
<comment type="caution">
    <text evidence="8">The sequence shown here is derived from an EMBL/GenBank/DDBJ whole genome shotgun (WGS) entry which is preliminary data.</text>
</comment>
<keyword evidence="5" id="KW-1278">Translocase</keyword>
<protein>
    <recommendedName>
        <fullName evidence="10">IC domain protein, HAD ATPase, P-type family</fullName>
    </recommendedName>
</protein>
<dbReference type="FunFam" id="3.40.1110.10:FF:000107">
    <property type="entry name" value="Phospholipid-transporting ATPase"/>
    <property type="match status" value="1"/>
</dbReference>
<evidence type="ECO:0000256" key="2">
    <source>
        <dbReference type="ARBA" id="ARBA00022692"/>
    </source>
</evidence>
<dbReference type="SUPFAM" id="SSF56784">
    <property type="entry name" value="HAD-like"/>
    <property type="match status" value="1"/>
</dbReference>
<dbReference type="InterPro" id="IPR036412">
    <property type="entry name" value="HAD-like_sf"/>
</dbReference>
<keyword evidence="7" id="KW-0472">Membrane</keyword>
<dbReference type="InterPro" id="IPR023299">
    <property type="entry name" value="ATPase_P-typ_cyto_dom_N"/>
</dbReference>
<dbReference type="GO" id="GO:0005886">
    <property type="term" value="C:plasma membrane"/>
    <property type="evidence" value="ECO:0007669"/>
    <property type="project" value="TreeGrafter"/>
</dbReference>
<dbReference type="PANTHER" id="PTHR24092:SF190">
    <property type="entry name" value="PHOSPHOLIPID-TRANSPORTING ATPASE"/>
    <property type="match status" value="1"/>
</dbReference>
<gene>
    <name evidence="8" type="ORF">ANCCAN_16542</name>
</gene>
<evidence type="ECO:0000256" key="5">
    <source>
        <dbReference type="ARBA" id="ARBA00022967"/>
    </source>
</evidence>
<evidence type="ECO:0000256" key="4">
    <source>
        <dbReference type="ARBA" id="ARBA00022840"/>
    </source>
</evidence>
<dbReference type="Proteomes" id="UP000252519">
    <property type="component" value="Unassembled WGS sequence"/>
</dbReference>
<evidence type="ECO:0000256" key="1">
    <source>
        <dbReference type="ARBA" id="ARBA00004141"/>
    </source>
</evidence>
<dbReference type="PANTHER" id="PTHR24092">
    <property type="entry name" value="PROBABLE PHOSPHOLIPID-TRANSPORTING ATPASE"/>
    <property type="match status" value="1"/>
</dbReference>
<dbReference type="Pfam" id="PF13246">
    <property type="entry name" value="Cation_ATPase"/>
    <property type="match status" value="1"/>
</dbReference>
<dbReference type="AlphaFoldDB" id="A0A368G1G2"/>
<accession>A0A368G1G2</accession>
<evidence type="ECO:0000256" key="6">
    <source>
        <dbReference type="ARBA" id="ARBA00022989"/>
    </source>
</evidence>
<dbReference type="STRING" id="29170.A0A368G1G2"/>
<evidence type="ECO:0000256" key="3">
    <source>
        <dbReference type="ARBA" id="ARBA00022741"/>
    </source>
</evidence>
<dbReference type="GO" id="GO:0007030">
    <property type="term" value="P:Golgi organization"/>
    <property type="evidence" value="ECO:0007669"/>
    <property type="project" value="TreeGrafter"/>
</dbReference>
<keyword evidence="6" id="KW-1133">Transmembrane helix</keyword>
<dbReference type="InterPro" id="IPR018303">
    <property type="entry name" value="ATPase_P-typ_P_site"/>
</dbReference>
<keyword evidence="9" id="KW-1185">Reference proteome</keyword>
<dbReference type="GO" id="GO:0140326">
    <property type="term" value="F:ATPase-coupled intramembrane lipid transporter activity"/>
    <property type="evidence" value="ECO:0007669"/>
    <property type="project" value="TreeGrafter"/>
</dbReference>
<dbReference type="GO" id="GO:0005524">
    <property type="term" value="F:ATP binding"/>
    <property type="evidence" value="ECO:0007669"/>
    <property type="project" value="UniProtKB-KW"/>
</dbReference>
<proteinExistence type="predicted"/>
<dbReference type="Gene3D" id="3.40.1110.10">
    <property type="entry name" value="Calcium-transporting ATPase, cytoplasmic domain N"/>
    <property type="match status" value="1"/>
</dbReference>
<dbReference type="GO" id="GO:0005802">
    <property type="term" value="C:trans-Golgi network"/>
    <property type="evidence" value="ECO:0007669"/>
    <property type="project" value="TreeGrafter"/>
</dbReference>
<reference evidence="8 9" key="1">
    <citation type="submission" date="2014-10" db="EMBL/GenBank/DDBJ databases">
        <title>Draft genome of the hookworm Ancylostoma caninum.</title>
        <authorList>
            <person name="Mitreva M."/>
        </authorList>
    </citation>
    <scope>NUCLEOTIDE SEQUENCE [LARGE SCALE GENOMIC DNA]</scope>
    <source>
        <strain evidence="8 9">Baltimore</strain>
    </source>
</reference>
<dbReference type="PROSITE" id="PS00154">
    <property type="entry name" value="ATPASE_E1_E2"/>
    <property type="match status" value="1"/>
</dbReference>
<dbReference type="EMBL" id="JOJR01000460">
    <property type="protein sequence ID" value="RCN37538.1"/>
    <property type="molecule type" value="Genomic_DNA"/>
</dbReference>
<dbReference type="OrthoDB" id="377733at2759"/>
<keyword evidence="3" id="KW-0547">Nucleotide-binding</keyword>
<organism evidence="8 9">
    <name type="scientific">Ancylostoma caninum</name>
    <name type="common">Dog hookworm</name>
    <dbReference type="NCBI Taxonomy" id="29170"/>
    <lineage>
        <taxon>Eukaryota</taxon>
        <taxon>Metazoa</taxon>
        <taxon>Ecdysozoa</taxon>
        <taxon>Nematoda</taxon>
        <taxon>Chromadorea</taxon>
        <taxon>Rhabditida</taxon>
        <taxon>Rhabditina</taxon>
        <taxon>Rhabditomorpha</taxon>
        <taxon>Strongyloidea</taxon>
        <taxon>Ancylostomatidae</taxon>
        <taxon>Ancylostomatinae</taxon>
        <taxon>Ancylostoma</taxon>
    </lineage>
</organism>
<dbReference type="FunFam" id="3.40.50.1000:FF:000001">
    <property type="entry name" value="Phospholipid-transporting ATPase IC"/>
    <property type="match status" value="1"/>
</dbReference>
<name>A0A368G1G2_ANCCA</name>
<evidence type="ECO:0000313" key="9">
    <source>
        <dbReference type="Proteomes" id="UP000252519"/>
    </source>
</evidence>
<dbReference type="GO" id="GO:0045332">
    <property type="term" value="P:phospholipid translocation"/>
    <property type="evidence" value="ECO:0007669"/>
    <property type="project" value="TreeGrafter"/>
</dbReference>
<evidence type="ECO:0000256" key="7">
    <source>
        <dbReference type="ARBA" id="ARBA00023136"/>
    </source>
</evidence>
<comment type="subcellular location">
    <subcellularLocation>
        <location evidence="1">Membrane</location>
        <topology evidence="1">Multi-pass membrane protein</topology>
    </subcellularLocation>
</comment>
<sequence length="370" mass="42019">MWINYDQEMFFDNGDKGVPARAHTTTLNEELGQVQYVFSDKTGTLTRNIMTFNKCTINGVCYGDVVNAAGEVMEITSRTKPIDFSWNSHYEEGFKFYDTKLLDDTRAGVPEVGHCLSPVTPLTRITLLCLKVTEFWRLLALCHTVMPERDKGQLVYQAQSPDEAALTSAARNFGFVFRARTPQSITIEVMGKEEVYELLCILDFNNERKRMSVITKNSQGKIRLYCKGADMMIMERFVPCRFSRLPSTSPLLVSSTNTHLAEFANIGLRTLCLAYKDIEPDYFEDWSKRQQAAAVDMYNREKKLEAVYEEMEKDMTLIGGTAIEDKLQDGVPEAIARLSEANIKIWVLTGDKTVSFDLIFESDALMHTST</sequence>
<keyword evidence="4" id="KW-0067">ATP-binding</keyword>
<evidence type="ECO:0000313" key="8">
    <source>
        <dbReference type="EMBL" id="RCN37538.1"/>
    </source>
</evidence>